<name>A0ABT0S295_9SPHN</name>
<comment type="cofactor">
    <cofactor evidence="1">
        <name>Zn(2+)</name>
        <dbReference type="ChEBI" id="CHEBI:29105"/>
    </cofactor>
</comment>
<protein>
    <recommendedName>
        <fullName evidence="7">Carbonic anhydrase</fullName>
    </recommendedName>
</protein>
<gene>
    <name evidence="5" type="ORF">LZ538_06830</name>
</gene>
<dbReference type="Gene3D" id="3.40.1050.10">
    <property type="entry name" value="Carbonic anhydrase"/>
    <property type="match status" value="1"/>
</dbReference>
<dbReference type="InterPro" id="IPR036874">
    <property type="entry name" value="Carbonic_anhydrase_sf"/>
</dbReference>
<keyword evidence="6" id="KW-1185">Reference proteome</keyword>
<evidence type="ECO:0000313" key="5">
    <source>
        <dbReference type="EMBL" id="MCL6729769.1"/>
    </source>
</evidence>
<evidence type="ECO:0000256" key="1">
    <source>
        <dbReference type="ARBA" id="ARBA00001947"/>
    </source>
</evidence>
<evidence type="ECO:0008006" key="7">
    <source>
        <dbReference type="Google" id="ProtNLM"/>
    </source>
</evidence>
<organism evidence="5 6">
    <name type="scientific">Sphingomonas hankyongi</name>
    <dbReference type="NCBI Taxonomy" id="2908209"/>
    <lineage>
        <taxon>Bacteria</taxon>
        <taxon>Pseudomonadati</taxon>
        <taxon>Pseudomonadota</taxon>
        <taxon>Alphaproteobacteria</taxon>
        <taxon>Sphingomonadales</taxon>
        <taxon>Sphingomonadaceae</taxon>
        <taxon>Sphingomonas</taxon>
    </lineage>
</organism>
<sequence>MNSFSTFAFSAADGFDEVAIRKAFANAVPLRTVVVYCYDPRAAQIPEIVADRLGDTYPGTVLLDDEGRKVASTATVFPIVVAGGRALDALRSIAVAQHLFGIENIVVVHHSQCGATTFTADGIIDAFHHEQHSDISHAFPREALCIADYEESLKSDVALIRDHPGTPKSANIFGYFYEIDTGVLTLVAENVGRTRRSK</sequence>
<comment type="caution">
    <text evidence="5">The sequence shown here is derived from an EMBL/GenBank/DDBJ whole genome shotgun (WGS) entry which is preliminary data.</text>
</comment>
<keyword evidence="3" id="KW-0479">Metal-binding</keyword>
<keyword evidence="4" id="KW-0862">Zinc</keyword>
<dbReference type="EMBL" id="JAMGBE010000002">
    <property type="protein sequence ID" value="MCL6729769.1"/>
    <property type="molecule type" value="Genomic_DNA"/>
</dbReference>
<evidence type="ECO:0000256" key="2">
    <source>
        <dbReference type="ARBA" id="ARBA00006217"/>
    </source>
</evidence>
<accession>A0ABT0S295</accession>
<reference evidence="5" key="1">
    <citation type="submission" date="2022-05" db="EMBL/GenBank/DDBJ databases">
        <authorList>
            <person name="Jo J.-H."/>
            <person name="Im W.-T."/>
        </authorList>
    </citation>
    <scope>NUCLEOTIDE SEQUENCE</scope>
    <source>
        <strain evidence="5">SE220</strain>
    </source>
</reference>
<dbReference type="SMART" id="SM00947">
    <property type="entry name" value="Pro_CA"/>
    <property type="match status" value="1"/>
</dbReference>
<dbReference type="PANTHER" id="PTHR43175">
    <property type="entry name" value="CARBONIC ANHYDRASE"/>
    <property type="match status" value="1"/>
</dbReference>
<dbReference type="PANTHER" id="PTHR43175:SF3">
    <property type="entry name" value="CARBON DISULFIDE HYDROLASE"/>
    <property type="match status" value="1"/>
</dbReference>
<proteinExistence type="inferred from homology"/>
<dbReference type="InterPro" id="IPR001765">
    <property type="entry name" value="Carbonic_anhydrase"/>
</dbReference>
<evidence type="ECO:0000256" key="4">
    <source>
        <dbReference type="ARBA" id="ARBA00022833"/>
    </source>
</evidence>
<comment type="similarity">
    <text evidence="2">Belongs to the beta-class carbonic anhydrase family.</text>
</comment>
<dbReference type="RefSeq" id="WP_249831241.1">
    <property type="nucleotide sequence ID" value="NZ_JAMGBE010000002.1"/>
</dbReference>
<evidence type="ECO:0000313" key="6">
    <source>
        <dbReference type="Proteomes" id="UP001165342"/>
    </source>
</evidence>
<dbReference type="SUPFAM" id="SSF53056">
    <property type="entry name" value="beta-carbonic anhydrase, cab"/>
    <property type="match status" value="1"/>
</dbReference>
<dbReference type="Proteomes" id="UP001165342">
    <property type="component" value="Unassembled WGS sequence"/>
</dbReference>
<evidence type="ECO:0000256" key="3">
    <source>
        <dbReference type="ARBA" id="ARBA00022723"/>
    </source>
</evidence>